<reference evidence="1 2" key="1">
    <citation type="submission" date="2019-09" db="EMBL/GenBank/DDBJ databases">
        <title>Draft genome sequencing and comparative genomics of hatchery-associated Vibrios.</title>
        <authorList>
            <person name="Kehlet-Delgado H."/>
            <person name="Mueller R.S."/>
        </authorList>
    </citation>
    <scope>NUCLEOTIDE SEQUENCE [LARGE SCALE GENOMIC DNA]</scope>
    <source>
        <strain evidence="1 2">00-90-10</strain>
    </source>
</reference>
<organism evidence="1 2">
    <name type="scientific">Vibrio chagasii</name>
    <dbReference type="NCBI Taxonomy" id="170679"/>
    <lineage>
        <taxon>Bacteria</taxon>
        <taxon>Pseudomonadati</taxon>
        <taxon>Pseudomonadota</taxon>
        <taxon>Gammaproteobacteria</taxon>
        <taxon>Vibrionales</taxon>
        <taxon>Vibrionaceae</taxon>
        <taxon>Vibrio</taxon>
    </lineage>
</organism>
<name>A0A7Y4DSY4_9VIBR</name>
<dbReference type="AlphaFoldDB" id="A0A7Y4DSY4"/>
<comment type="caution">
    <text evidence="1">The sequence shown here is derived from an EMBL/GenBank/DDBJ whole genome shotgun (WGS) entry which is preliminary data.</text>
</comment>
<evidence type="ECO:0000313" key="2">
    <source>
        <dbReference type="Proteomes" id="UP000525336"/>
    </source>
</evidence>
<dbReference type="Proteomes" id="UP000525336">
    <property type="component" value="Unassembled WGS sequence"/>
</dbReference>
<accession>A0A7Y4DSY4</accession>
<gene>
    <name evidence="1" type="ORF">F0245_15690</name>
</gene>
<proteinExistence type="predicted"/>
<dbReference type="EMBL" id="VTXW01000015">
    <property type="protein sequence ID" value="NOH34792.1"/>
    <property type="molecule type" value="Genomic_DNA"/>
</dbReference>
<evidence type="ECO:0000313" key="1">
    <source>
        <dbReference type="EMBL" id="NOH34792.1"/>
    </source>
</evidence>
<sequence>MYSFTSMLKRLQFRSLFCIRCLVLFELTQGTSGALLIPITVSKCSEIAQEKNLRTRQNFLVSSYSTIKNSNKVIEFFNKLG</sequence>
<protein>
    <submittedName>
        <fullName evidence="1">Uncharacterized protein</fullName>
    </submittedName>
</protein>